<organism evidence="6 7">
    <name type="scientific">Rhynocoris fuscipes</name>
    <dbReference type="NCBI Taxonomy" id="488301"/>
    <lineage>
        <taxon>Eukaryota</taxon>
        <taxon>Metazoa</taxon>
        <taxon>Ecdysozoa</taxon>
        <taxon>Arthropoda</taxon>
        <taxon>Hexapoda</taxon>
        <taxon>Insecta</taxon>
        <taxon>Pterygota</taxon>
        <taxon>Neoptera</taxon>
        <taxon>Paraneoptera</taxon>
        <taxon>Hemiptera</taxon>
        <taxon>Heteroptera</taxon>
        <taxon>Panheteroptera</taxon>
        <taxon>Cimicomorpha</taxon>
        <taxon>Reduviidae</taxon>
        <taxon>Harpactorinae</taxon>
        <taxon>Harpactorini</taxon>
        <taxon>Rhynocoris</taxon>
    </lineage>
</organism>
<evidence type="ECO:0000256" key="2">
    <source>
        <dbReference type="ARBA" id="ARBA00006524"/>
    </source>
</evidence>
<evidence type="ECO:0000313" key="7">
    <source>
        <dbReference type="Proteomes" id="UP001461498"/>
    </source>
</evidence>
<dbReference type="Pfam" id="PF10273">
    <property type="entry name" value="WGG"/>
    <property type="match status" value="1"/>
</dbReference>
<name>A0AAW1CP45_9HEMI</name>
<comment type="caution">
    <text evidence="6">The sequence shown here is derived from an EMBL/GenBank/DDBJ whole genome shotgun (WGS) entry which is preliminary data.</text>
</comment>
<dbReference type="AlphaFoldDB" id="A0AAW1CP45"/>
<protein>
    <recommendedName>
        <fullName evidence="3">Pre-rRNA-processing protein TSR2 homolog</fullName>
    </recommendedName>
</protein>
<feature type="region of interest" description="Disordered" evidence="5">
    <location>
        <begin position="119"/>
        <end position="155"/>
    </location>
</feature>
<evidence type="ECO:0000256" key="3">
    <source>
        <dbReference type="ARBA" id="ARBA00017551"/>
    </source>
</evidence>
<proteinExistence type="inferred from homology"/>
<keyword evidence="7" id="KW-1185">Reference proteome</keyword>
<evidence type="ECO:0000256" key="1">
    <source>
        <dbReference type="ARBA" id="ARBA00002210"/>
    </source>
</evidence>
<sequence>MEDIIGIVFNNWSGLKMSIEHGMGGNNYSVSEKLLNMINIIMDNLNSTNYSWENISDNLDDIMDNEFNTLLEDNSSDEVAKVICELYLLWKNGDQENINIRLNKFQEKTPLQNKYQMLPPPVPQQRNNIESDTAGNTYEVEEMPDDGWTEVKYRR</sequence>
<comment type="similarity">
    <text evidence="2">Belongs to the TSR2 family.</text>
</comment>
<dbReference type="PANTHER" id="PTHR21250">
    <property type="entry name" value="PRE-RRNA-PROCESSING PROTEIN TSR2 HOMOLOG"/>
    <property type="match status" value="1"/>
</dbReference>
<evidence type="ECO:0000256" key="4">
    <source>
        <dbReference type="ARBA" id="ARBA00022552"/>
    </source>
</evidence>
<evidence type="ECO:0000313" key="6">
    <source>
        <dbReference type="EMBL" id="KAK9500344.1"/>
    </source>
</evidence>
<feature type="compositionally biased region" description="Acidic residues" evidence="5">
    <location>
        <begin position="139"/>
        <end position="148"/>
    </location>
</feature>
<feature type="compositionally biased region" description="Polar residues" evidence="5">
    <location>
        <begin position="124"/>
        <end position="136"/>
    </location>
</feature>
<accession>A0AAW1CP45</accession>
<dbReference type="InterPro" id="IPR019398">
    <property type="entry name" value="Pre-rRNA_process_TSR2"/>
</dbReference>
<keyword evidence="4" id="KW-0698">rRNA processing</keyword>
<dbReference type="Proteomes" id="UP001461498">
    <property type="component" value="Unassembled WGS sequence"/>
</dbReference>
<evidence type="ECO:0000256" key="5">
    <source>
        <dbReference type="SAM" id="MobiDB-lite"/>
    </source>
</evidence>
<dbReference type="GO" id="GO:0006364">
    <property type="term" value="P:rRNA processing"/>
    <property type="evidence" value="ECO:0007669"/>
    <property type="project" value="UniProtKB-KW"/>
</dbReference>
<reference evidence="6 7" key="1">
    <citation type="submission" date="2022-12" db="EMBL/GenBank/DDBJ databases">
        <title>Chromosome-level genome assembly of true bugs.</title>
        <authorList>
            <person name="Ma L."/>
            <person name="Li H."/>
        </authorList>
    </citation>
    <scope>NUCLEOTIDE SEQUENCE [LARGE SCALE GENOMIC DNA]</scope>
    <source>
        <strain evidence="6">Lab_2022b</strain>
    </source>
</reference>
<gene>
    <name evidence="6" type="ORF">O3M35_001625</name>
</gene>
<dbReference type="EMBL" id="JAPXFL010000010">
    <property type="protein sequence ID" value="KAK9500344.1"/>
    <property type="molecule type" value="Genomic_DNA"/>
</dbReference>
<comment type="function">
    <text evidence="1">May be involved in 20S pre-rRNA processing.</text>
</comment>